<comment type="caution">
    <text evidence="1">The sequence shown here is derived from an EMBL/GenBank/DDBJ whole genome shotgun (WGS) entry which is preliminary data.</text>
</comment>
<sequence length="108" mass="11774">MSDTKKKILITKISKKGFSKAIGSAFGFGSWTIGGTIGGTSIEVEVDPPIDISTEEGQETYKKLKDTLGKMTLKALNEDIALACRQDKELNASLTRRELHVNNATEED</sequence>
<reference evidence="1" key="1">
    <citation type="journal article" date="2015" name="Nature">
        <title>Complex archaea that bridge the gap between prokaryotes and eukaryotes.</title>
        <authorList>
            <person name="Spang A."/>
            <person name="Saw J.H."/>
            <person name="Jorgensen S.L."/>
            <person name="Zaremba-Niedzwiedzka K."/>
            <person name="Martijn J."/>
            <person name="Lind A.E."/>
            <person name="van Eijk R."/>
            <person name="Schleper C."/>
            <person name="Guy L."/>
            <person name="Ettema T.J."/>
        </authorList>
    </citation>
    <scope>NUCLEOTIDE SEQUENCE</scope>
</reference>
<protein>
    <submittedName>
        <fullName evidence="1">Uncharacterized protein</fullName>
    </submittedName>
</protein>
<name>A0A0F8YUG2_9ZZZZ</name>
<accession>A0A0F8YUG2</accession>
<organism evidence="1">
    <name type="scientific">marine sediment metagenome</name>
    <dbReference type="NCBI Taxonomy" id="412755"/>
    <lineage>
        <taxon>unclassified sequences</taxon>
        <taxon>metagenomes</taxon>
        <taxon>ecological metagenomes</taxon>
    </lineage>
</organism>
<dbReference type="EMBL" id="LAZR01067409">
    <property type="protein sequence ID" value="KKK51641.1"/>
    <property type="molecule type" value="Genomic_DNA"/>
</dbReference>
<gene>
    <name evidence="1" type="ORF">LCGC14_3112920</name>
</gene>
<proteinExistence type="predicted"/>
<dbReference type="AlphaFoldDB" id="A0A0F8YUG2"/>
<evidence type="ECO:0000313" key="1">
    <source>
        <dbReference type="EMBL" id="KKK51641.1"/>
    </source>
</evidence>